<feature type="domain" description="Winged helix-turn-helix" evidence="1">
    <location>
        <begin position="8"/>
        <end position="75"/>
    </location>
</feature>
<comment type="caution">
    <text evidence="2">The sequence shown here is derived from an EMBL/GenBank/DDBJ whole genome shotgun (WGS) entry which is preliminary data.</text>
</comment>
<proteinExistence type="predicted"/>
<name>A0A2S5T9B2_9BURK</name>
<protein>
    <recommendedName>
        <fullName evidence="1">Winged helix-turn-helix domain-containing protein</fullName>
    </recommendedName>
</protein>
<dbReference type="RefSeq" id="WP_104355651.1">
    <property type="nucleotide sequence ID" value="NZ_CP064338.1"/>
</dbReference>
<accession>A0A2S5T9B2</accession>
<sequence>MNIKLLTPQAARVLEHMRKTGSITNVEANAVHRVRSVSRRITEISRALEGSDYEIRREFKRDVTGQLYVRYFLVKSR</sequence>
<dbReference type="Proteomes" id="UP000239406">
    <property type="component" value="Unassembled WGS sequence"/>
</dbReference>
<organism evidence="2 3">
    <name type="scientific">Caldimonas thermodepolymerans</name>
    <dbReference type="NCBI Taxonomy" id="215580"/>
    <lineage>
        <taxon>Bacteria</taxon>
        <taxon>Pseudomonadati</taxon>
        <taxon>Pseudomonadota</taxon>
        <taxon>Betaproteobacteria</taxon>
        <taxon>Burkholderiales</taxon>
        <taxon>Sphaerotilaceae</taxon>
        <taxon>Caldimonas</taxon>
    </lineage>
</organism>
<dbReference type="Pfam" id="PF14090">
    <property type="entry name" value="HTH_39"/>
    <property type="match status" value="1"/>
</dbReference>
<evidence type="ECO:0000313" key="3">
    <source>
        <dbReference type="Proteomes" id="UP000239406"/>
    </source>
</evidence>
<gene>
    <name evidence="2" type="ORF">C1702_00185</name>
</gene>
<evidence type="ECO:0000313" key="2">
    <source>
        <dbReference type="EMBL" id="PPE71457.1"/>
    </source>
</evidence>
<dbReference type="EMBL" id="PSNY01000001">
    <property type="protein sequence ID" value="PPE71457.1"/>
    <property type="molecule type" value="Genomic_DNA"/>
</dbReference>
<keyword evidence="3" id="KW-1185">Reference proteome</keyword>
<evidence type="ECO:0000259" key="1">
    <source>
        <dbReference type="Pfam" id="PF14090"/>
    </source>
</evidence>
<reference evidence="2 3" key="1">
    <citation type="submission" date="2018-02" db="EMBL/GenBank/DDBJ databases">
        <title>Reclassifiation of [Polyangium] brachysporum DSM 7029 as Guopingzhaonella breviflexa gen. nov., sp. nov., a member of the family Comamonadaceae.</title>
        <authorList>
            <person name="Tang B."/>
        </authorList>
    </citation>
    <scope>NUCLEOTIDE SEQUENCE [LARGE SCALE GENOMIC DNA]</scope>
    <source>
        <strain evidence="2 3">DSM 15344</strain>
    </source>
</reference>
<dbReference type="InterPro" id="IPR055245">
    <property type="entry name" value="HTH_proteobacteria"/>
</dbReference>
<dbReference type="AlphaFoldDB" id="A0A2S5T9B2"/>